<reference evidence="1" key="1">
    <citation type="submission" date="2020-06" db="EMBL/GenBank/DDBJ databases">
        <title>Draft genome of Bugula neritina, a colonial animal packing powerful symbionts and potential medicines.</title>
        <authorList>
            <person name="Rayko M."/>
        </authorList>
    </citation>
    <scope>NUCLEOTIDE SEQUENCE [LARGE SCALE GENOMIC DNA]</scope>
    <source>
        <strain evidence="1">Kwan_BN1</strain>
    </source>
</reference>
<organism evidence="1 2">
    <name type="scientific">Bugula neritina</name>
    <name type="common">Brown bryozoan</name>
    <name type="synonym">Sertularia neritina</name>
    <dbReference type="NCBI Taxonomy" id="10212"/>
    <lineage>
        <taxon>Eukaryota</taxon>
        <taxon>Metazoa</taxon>
        <taxon>Spiralia</taxon>
        <taxon>Lophotrochozoa</taxon>
        <taxon>Bryozoa</taxon>
        <taxon>Gymnolaemata</taxon>
        <taxon>Cheilostomatida</taxon>
        <taxon>Flustrina</taxon>
        <taxon>Buguloidea</taxon>
        <taxon>Bugulidae</taxon>
        <taxon>Bugula</taxon>
    </lineage>
</organism>
<evidence type="ECO:0000313" key="2">
    <source>
        <dbReference type="Proteomes" id="UP000593567"/>
    </source>
</evidence>
<dbReference type="Proteomes" id="UP000593567">
    <property type="component" value="Unassembled WGS sequence"/>
</dbReference>
<dbReference type="AlphaFoldDB" id="A0A7J7IV38"/>
<gene>
    <name evidence="1" type="ORF">EB796_023919</name>
</gene>
<keyword evidence="2" id="KW-1185">Reference proteome</keyword>
<accession>A0A7J7IV38</accession>
<proteinExistence type="predicted"/>
<comment type="caution">
    <text evidence="1">The sequence shown here is derived from an EMBL/GenBank/DDBJ whole genome shotgun (WGS) entry which is preliminary data.</text>
</comment>
<dbReference type="EMBL" id="VXIV02003362">
    <property type="protein sequence ID" value="KAF6017779.1"/>
    <property type="molecule type" value="Genomic_DNA"/>
</dbReference>
<sequence length="72" mass="8333">MLLLTQVNPIISDILHVVEEEFIVRVKPLRLILTHALPDILRDVCVDTSMISNHPIMPHLHSHKQFLPISFF</sequence>
<protein>
    <submittedName>
        <fullName evidence="1">Uncharacterized protein</fullName>
    </submittedName>
</protein>
<name>A0A7J7IV38_BUGNE</name>
<evidence type="ECO:0000313" key="1">
    <source>
        <dbReference type="EMBL" id="KAF6017779.1"/>
    </source>
</evidence>